<proteinExistence type="predicted"/>
<keyword evidence="4" id="KW-0156">Chromatin regulator</keyword>
<dbReference type="PRINTS" id="PR00320">
    <property type="entry name" value="GPROTEINBRPT"/>
</dbReference>
<sequence length="414" mass="46480">MDLSDPKLLAAAAQLTGIDLQQLPSDENRPLDPSEEYDLWKSNVPMMYDFVSETRLVWPSLTVQWLPHSAPNPVTRQELILGTHTSDEEQNYLKIAVVDLPTEVTDTSNLTESDEEQVRSNIRVTRKFKHDSEVTRARYMPQDPNILATISGTGTVYIYDRSNERDTASITLQYHTDNGYGLAFNPLIKGHLLSGSDDSNVALWDVTSDRNEPVQKWENIHSDIVNDCQWHNFQKSLFGTVSEDSSLQIHDTRESKPVATINGTKPFNTLSFSHHSENLLATGGVNSEVYLYDRRYVEEPLHLMSGHTDAVTSLDFSSQDDGIILSAGADKRVIIWDINDIGAEQVLEDAEDATSEVMMIHAGHRSPINDFAINPSIPWLVASAEEENIVQLWKCSHKLPRISGTPPVRVDMLQ</sequence>
<organism evidence="8 9">
    <name type="scientific">Huiozyma naganishii (strain ATCC MYA-139 / BCRC 22969 / CBS 8797 / KCTC 17520 / NBRC 10181 / NCYC 3082 / Yp74L-3)</name>
    <name type="common">Yeast</name>
    <name type="synonym">Kazachstania naganishii</name>
    <dbReference type="NCBI Taxonomy" id="1071383"/>
    <lineage>
        <taxon>Eukaryota</taxon>
        <taxon>Fungi</taxon>
        <taxon>Dikarya</taxon>
        <taxon>Ascomycota</taxon>
        <taxon>Saccharomycotina</taxon>
        <taxon>Saccharomycetes</taxon>
        <taxon>Saccharomycetales</taxon>
        <taxon>Saccharomycetaceae</taxon>
        <taxon>Huiozyma</taxon>
    </lineage>
</organism>
<dbReference type="STRING" id="1071383.J7S7J0"/>
<feature type="domain" description="Histone-binding protein RBBP4-like N-terminal" evidence="7">
    <location>
        <begin position="35"/>
        <end position="102"/>
    </location>
</feature>
<dbReference type="OrthoDB" id="427795at2759"/>
<dbReference type="OMA" id="PHEEGCL"/>
<dbReference type="InterPro" id="IPR022052">
    <property type="entry name" value="Histone-bd_RBBP4-like_N"/>
</dbReference>
<dbReference type="GeneID" id="34526066"/>
<dbReference type="GO" id="GO:0004402">
    <property type="term" value="F:histone acetyltransferase activity"/>
    <property type="evidence" value="ECO:0007669"/>
    <property type="project" value="EnsemblFungi"/>
</dbReference>
<dbReference type="InterPro" id="IPR001680">
    <property type="entry name" value="WD40_rpt"/>
</dbReference>
<evidence type="ECO:0000313" key="8">
    <source>
        <dbReference type="EMBL" id="CCK70366.1"/>
    </source>
</evidence>
<dbReference type="PANTHER" id="PTHR22850">
    <property type="entry name" value="WD40 REPEAT FAMILY"/>
    <property type="match status" value="1"/>
</dbReference>
<dbReference type="Pfam" id="PF00400">
    <property type="entry name" value="WD40"/>
    <property type="match status" value="2"/>
</dbReference>
<dbReference type="GO" id="GO:0005737">
    <property type="term" value="C:cytoplasm"/>
    <property type="evidence" value="ECO:0007669"/>
    <property type="project" value="EnsemblFungi"/>
</dbReference>
<dbReference type="InterPro" id="IPR036322">
    <property type="entry name" value="WD40_repeat_dom_sf"/>
</dbReference>
<dbReference type="Proteomes" id="UP000006310">
    <property type="component" value="Chromosome 5"/>
</dbReference>
<dbReference type="PROSITE" id="PS50294">
    <property type="entry name" value="WD_REPEATS_REGION"/>
    <property type="match status" value="2"/>
</dbReference>
<evidence type="ECO:0000256" key="6">
    <source>
        <dbReference type="PROSITE-ProRule" id="PRU00221"/>
    </source>
</evidence>
<dbReference type="Pfam" id="PF12265">
    <property type="entry name" value="CAF1C_H4-bd"/>
    <property type="match status" value="1"/>
</dbReference>
<comment type="subcellular location">
    <subcellularLocation>
        <location evidence="1">Nucleus</location>
    </subcellularLocation>
</comment>
<accession>J7S7J0</accession>
<dbReference type="GO" id="GO:0042393">
    <property type="term" value="F:histone binding"/>
    <property type="evidence" value="ECO:0007669"/>
    <property type="project" value="EnsemblFungi"/>
</dbReference>
<dbReference type="SMART" id="SM00320">
    <property type="entry name" value="WD40"/>
    <property type="match status" value="6"/>
</dbReference>
<evidence type="ECO:0000256" key="1">
    <source>
        <dbReference type="ARBA" id="ARBA00004123"/>
    </source>
</evidence>
<keyword evidence="3" id="KW-0677">Repeat</keyword>
<dbReference type="GO" id="GO:0005634">
    <property type="term" value="C:nucleus"/>
    <property type="evidence" value="ECO:0007669"/>
    <property type="project" value="UniProtKB-SubCell"/>
</dbReference>
<dbReference type="InterPro" id="IPR020472">
    <property type="entry name" value="WD40_PAC1"/>
</dbReference>
<keyword evidence="9" id="KW-1185">Reference proteome</keyword>
<name>J7S7J0_HUIN7</name>
<dbReference type="SUPFAM" id="SSF50978">
    <property type="entry name" value="WD40 repeat-like"/>
    <property type="match status" value="1"/>
</dbReference>
<gene>
    <name evidence="8" type="primary">KNAG0E00980</name>
    <name evidence="8" type="ordered locus">KNAG_0E00980</name>
</gene>
<reference evidence="9" key="2">
    <citation type="submission" date="2012-08" db="EMBL/GenBank/DDBJ databases">
        <title>Genome sequence of Kazachstania naganishii.</title>
        <authorList>
            <person name="Gordon J.L."/>
            <person name="Armisen D."/>
            <person name="Proux-Wera E."/>
            <person name="OhEigeartaigh S.S."/>
            <person name="Byrne K.P."/>
            <person name="Wolfe K.H."/>
        </authorList>
    </citation>
    <scope>NUCLEOTIDE SEQUENCE [LARGE SCALE GENOMIC DNA]</scope>
    <source>
        <strain evidence="9">ATCC MYA-139 / BCRC 22969 / CBS 8797 / CCRC 22969 / KCTC 17520 / NBRC 10181 / NCYC 3082</strain>
    </source>
</reference>
<dbReference type="GO" id="GO:0031509">
    <property type="term" value="P:subtelomeric heterochromatin formation"/>
    <property type="evidence" value="ECO:0007669"/>
    <property type="project" value="EnsemblFungi"/>
</dbReference>
<dbReference type="RefSeq" id="XP_022464612.1">
    <property type="nucleotide sequence ID" value="XM_022608080.1"/>
</dbReference>
<feature type="repeat" description="WD" evidence="6">
    <location>
        <begin position="172"/>
        <end position="214"/>
    </location>
</feature>
<dbReference type="PROSITE" id="PS00678">
    <property type="entry name" value="WD_REPEATS_1"/>
    <property type="match status" value="2"/>
</dbReference>
<dbReference type="PROSITE" id="PS50082">
    <property type="entry name" value="WD_REPEATS_2"/>
    <property type="match status" value="2"/>
</dbReference>
<dbReference type="GO" id="GO:0000781">
    <property type="term" value="C:chromosome, telomeric region"/>
    <property type="evidence" value="ECO:0007669"/>
    <property type="project" value="GOC"/>
</dbReference>
<dbReference type="InterPro" id="IPR050459">
    <property type="entry name" value="WD_repeat_RBAP46/RBAP48/MSI1"/>
</dbReference>
<dbReference type="KEGG" id="kng:KNAG_0E00980"/>
<protein>
    <recommendedName>
        <fullName evidence="7">Histone-binding protein RBBP4-like N-terminal domain-containing protein</fullName>
    </recommendedName>
</protein>
<evidence type="ECO:0000256" key="4">
    <source>
        <dbReference type="ARBA" id="ARBA00022853"/>
    </source>
</evidence>
<dbReference type="InterPro" id="IPR015943">
    <property type="entry name" value="WD40/YVTN_repeat-like_dom_sf"/>
</dbReference>
<keyword evidence="5" id="KW-0539">Nucleus</keyword>
<evidence type="ECO:0000313" key="9">
    <source>
        <dbReference type="Proteomes" id="UP000006310"/>
    </source>
</evidence>
<evidence type="ECO:0000256" key="2">
    <source>
        <dbReference type="ARBA" id="ARBA00022574"/>
    </source>
</evidence>
<dbReference type="eggNOG" id="KOG0264">
    <property type="taxonomic scope" value="Eukaryota"/>
</dbReference>
<keyword evidence="2 6" id="KW-0853">WD repeat</keyword>
<dbReference type="AlphaFoldDB" id="J7S7J0"/>
<feature type="repeat" description="WD" evidence="6">
    <location>
        <begin position="304"/>
        <end position="339"/>
    </location>
</feature>
<evidence type="ECO:0000256" key="3">
    <source>
        <dbReference type="ARBA" id="ARBA00022737"/>
    </source>
</evidence>
<dbReference type="HOGENOM" id="CLU_020445_3_1_1"/>
<evidence type="ECO:0000256" key="5">
    <source>
        <dbReference type="ARBA" id="ARBA00023242"/>
    </source>
</evidence>
<dbReference type="GO" id="GO:0000123">
    <property type="term" value="C:histone acetyltransferase complex"/>
    <property type="evidence" value="ECO:0007669"/>
    <property type="project" value="EnsemblFungi"/>
</dbReference>
<dbReference type="InterPro" id="IPR019775">
    <property type="entry name" value="WD40_repeat_CS"/>
</dbReference>
<reference evidence="8 9" key="1">
    <citation type="journal article" date="2011" name="Proc. Natl. Acad. Sci. U.S.A.">
        <title>Evolutionary erosion of yeast sex chromosomes by mating-type switching accidents.</title>
        <authorList>
            <person name="Gordon J.L."/>
            <person name="Armisen D."/>
            <person name="Proux-Wera E."/>
            <person name="Oheigeartaigh S.S."/>
            <person name="Byrne K.P."/>
            <person name="Wolfe K.H."/>
        </authorList>
    </citation>
    <scope>NUCLEOTIDE SEQUENCE [LARGE SCALE GENOMIC DNA]</scope>
    <source>
        <strain evidence="9">ATCC MYA-139 / BCRC 22969 / CBS 8797 / CCRC 22969 / KCTC 17520 / NBRC 10181 / NCYC 3082</strain>
    </source>
</reference>
<evidence type="ECO:0000259" key="7">
    <source>
        <dbReference type="Pfam" id="PF12265"/>
    </source>
</evidence>
<dbReference type="EMBL" id="HE978318">
    <property type="protein sequence ID" value="CCK70366.1"/>
    <property type="molecule type" value="Genomic_DNA"/>
</dbReference>
<dbReference type="Gene3D" id="2.130.10.10">
    <property type="entry name" value="YVTN repeat-like/Quinoprotein amine dehydrogenase"/>
    <property type="match status" value="1"/>
</dbReference>